<evidence type="ECO:0000313" key="5">
    <source>
        <dbReference type="Proteomes" id="UP000574769"/>
    </source>
</evidence>
<comment type="caution">
    <text evidence="4">The sequence shown here is derived from an EMBL/GenBank/DDBJ whole genome shotgun (WGS) entry which is preliminary data.</text>
</comment>
<keyword evidence="2" id="KW-1133">Transmembrane helix</keyword>
<keyword evidence="5" id="KW-1185">Reference proteome</keyword>
<keyword evidence="2" id="KW-0812">Transmembrane</keyword>
<dbReference type="EMBL" id="JACHNY010000011">
    <property type="protein sequence ID" value="MBB4619572.1"/>
    <property type="molecule type" value="Genomic_DNA"/>
</dbReference>
<gene>
    <name evidence="4" type="ORF">GGQ96_003727</name>
</gene>
<reference evidence="4 5" key="1">
    <citation type="submission" date="2020-08" db="EMBL/GenBank/DDBJ databases">
        <title>Genomic Encyclopedia of Type Strains, Phase IV (KMG-IV): sequencing the most valuable type-strain genomes for metagenomic binning, comparative biology and taxonomic classification.</title>
        <authorList>
            <person name="Goeker M."/>
        </authorList>
    </citation>
    <scope>NUCLEOTIDE SEQUENCE [LARGE SCALE GENOMIC DNA]</scope>
    <source>
        <strain evidence="4 5">DSM 15867</strain>
    </source>
</reference>
<feature type="transmembrane region" description="Helical" evidence="2">
    <location>
        <begin position="110"/>
        <end position="131"/>
    </location>
</feature>
<dbReference type="RefSeq" id="WP_184116822.1">
    <property type="nucleotide sequence ID" value="NZ_JACHNY010000011.1"/>
</dbReference>
<proteinExistence type="predicted"/>
<dbReference type="CDD" id="cd07341">
    <property type="entry name" value="M56_BlaR1_MecR1_like"/>
    <property type="match status" value="1"/>
</dbReference>
<evidence type="ECO:0000256" key="2">
    <source>
        <dbReference type="SAM" id="Phobius"/>
    </source>
</evidence>
<name>A0A7W7AP51_9SPHN</name>
<dbReference type="InterPro" id="IPR008756">
    <property type="entry name" value="Peptidase_M56"/>
</dbReference>
<feature type="transmembrane region" description="Helical" evidence="2">
    <location>
        <begin position="301"/>
        <end position="327"/>
    </location>
</feature>
<dbReference type="AlphaFoldDB" id="A0A7W7AP51"/>
<evidence type="ECO:0000256" key="1">
    <source>
        <dbReference type="SAM" id="MobiDB-lite"/>
    </source>
</evidence>
<accession>A0A7W7AP51</accession>
<dbReference type="Pfam" id="PF05569">
    <property type="entry name" value="Peptidase_M56"/>
    <property type="match status" value="1"/>
</dbReference>
<sequence length="552" mass="57585">MTGAAFAAWGAEALLASALLMALVLLVRGPVRRVFGPQIAYGLWALPAMRLVLPPMPASWREQAAMPISRAGDAVTVLILPGTAPVAAAPAMAAAAPVAATGFDGSGIDWLAIGAGLWLAGALAFFVHHCLSHRRFCRRLLRDARLLDRIDGVAVVESRHAAGPLAFGIKRRFVAFPRDFDERYDADERSLALAHELGHHQRGDLAANWAALAVLALHWFNPLAWRAFHAFRADQELANDARVLAGRSRADRHIYACAIVKAAHGGAVSAACHLHTITDLKGRLKMLTIARPSRTRLMTGAAAVLGVVTMGLVGTASGTSATAAIAARMGEATSMPSMPSMQAMPPMVKTPAAPTVRTGKTTRVVVVKDGKTTTYEGSAAEAYLADHPAPVPPTPPLPPRALQAPAVPAAPAAPAASAMGVAPPAPPVPPRPPAGMPTAAEMRAMVDIRSGACGPDTGAKAYVVSRTTNGHRATVICTDRIQAAARAGQLTQSDQARIQRESMTAALSGLQAARAALASNASIPAEGQREAMASIDESMAELRQQMAEIGKD</sequence>
<feature type="domain" description="Peptidase M56" evidence="3">
    <location>
        <begin position="13"/>
        <end position="287"/>
    </location>
</feature>
<organism evidence="4 5">
    <name type="scientific">Sphingomonas abaci</name>
    <dbReference type="NCBI Taxonomy" id="237611"/>
    <lineage>
        <taxon>Bacteria</taxon>
        <taxon>Pseudomonadati</taxon>
        <taxon>Pseudomonadota</taxon>
        <taxon>Alphaproteobacteria</taxon>
        <taxon>Sphingomonadales</taxon>
        <taxon>Sphingomonadaceae</taxon>
        <taxon>Sphingomonas</taxon>
    </lineage>
</organism>
<feature type="transmembrane region" description="Helical" evidence="2">
    <location>
        <begin position="6"/>
        <end position="27"/>
    </location>
</feature>
<evidence type="ECO:0000313" key="4">
    <source>
        <dbReference type="EMBL" id="MBB4619572.1"/>
    </source>
</evidence>
<dbReference type="InterPro" id="IPR052173">
    <property type="entry name" value="Beta-lactam_resp_regulator"/>
</dbReference>
<dbReference type="PANTHER" id="PTHR34978:SF3">
    <property type="entry name" value="SLR0241 PROTEIN"/>
    <property type="match status" value="1"/>
</dbReference>
<keyword evidence="2" id="KW-0472">Membrane</keyword>
<feature type="compositionally biased region" description="Pro residues" evidence="1">
    <location>
        <begin position="389"/>
        <end position="399"/>
    </location>
</feature>
<evidence type="ECO:0000259" key="3">
    <source>
        <dbReference type="Pfam" id="PF05569"/>
    </source>
</evidence>
<dbReference type="Proteomes" id="UP000574769">
    <property type="component" value="Unassembled WGS sequence"/>
</dbReference>
<protein>
    <submittedName>
        <fullName evidence="4">Beta-lactamase regulating signal transducer with metallopeptidase domain</fullName>
    </submittedName>
</protein>
<dbReference type="PANTHER" id="PTHR34978">
    <property type="entry name" value="POSSIBLE SENSOR-TRANSDUCER PROTEIN BLAR"/>
    <property type="match status" value="1"/>
</dbReference>
<feature type="region of interest" description="Disordered" evidence="1">
    <location>
        <begin position="385"/>
        <end position="408"/>
    </location>
</feature>